<feature type="domain" description="ATPase dynein-related AAA" evidence="3">
    <location>
        <begin position="482"/>
        <end position="624"/>
    </location>
</feature>
<dbReference type="AlphaFoldDB" id="A0A8J3PJB2"/>
<feature type="region of interest" description="Disordered" evidence="2">
    <location>
        <begin position="403"/>
        <end position="436"/>
    </location>
</feature>
<feature type="compositionally biased region" description="Basic and acidic residues" evidence="2">
    <location>
        <begin position="193"/>
        <end position="202"/>
    </location>
</feature>
<accession>A0A8J3PJB2</accession>
<dbReference type="Pfam" id="PF07728">
    <property type="entry name" value="AAA_5"/>
    <property type="match status" value="1"/>
</dbReference>
<evidence type="ECO:0000313" key="4">
    <source>
        <dbReference type="EMBL" id="GIG17246.1"/>
    </source>
</evidence>
<dbReference type="GO" id="GO:0005524">
    <property type="term" value="F:ATP binding"/>
    <property type="evidence" value="ECO:0007669"/>
    <property type="project" value="InterPro"/>
</dbReference>
<gene>
    <name evidence="4" type="ORF">Cme02nite_55780</name>
</gene>
<protein>
    <recommendedName>
        <fullName evidence="3">ATPase dynein-related AAA domain-containing protein</fullName>
    </recommendedName>
</protein>
<sequence>MAPRHPRSGPPQQNSHGDALLREARKAARNAQEVAEQRGIEAEPAELPGADLPLTTAQELWTEASRVAGVYRKALQILERDTENLARERDQLQAKTAKQDQDQAGLVRDTLQLAADQARLAADRADLEKELAALRRRTQEVAEWAAQTRQERIDSAAGFMDLERQHQRRLDEQRAAMDQDIDRSRAEAASAVARERSELDELRQHSATELEAQRAELEEQRRALRSEQNMLRAMAENEQENEDLARQRAELAVAAELQRRQLKIDQLTQTHETVKAHADRLREELDRRDAAARDAGHEDPARLQQQIRLLNEDNSRLRAQLANSLTIEDQQLITRLREDNALQAQQILALEHQCASLRTENNLYLISTTEVEELREHRDHLQHSISTHRKLLREKQEEVDSLLGGERAPRPFPGLDELDAEPGLQTARPTNRKTPDLDDLLDHIQRHIHADRILSSASSPLSFDKRDLRCLLGGLAMSRLHLLQGISGIGKTSLPKAFARAIGADYAVVEVQAGWRDRADLVGHLNAFERRYYETTFTKAVYQAGCAAHQDRPFFVILDEMNLAHPEQYFADILSGLENTGEQIRLQLSNQVLEPAPQHLSRQRGTHLPVPPNVWFFGTSNHDETTVQFADKTYDRANVIELPATPPAISPQPPQQRQPVSLKALEDAFDRAHRQHGDASEQILHFLREHLVQPMRDDFKLGWGPRLERQIRGYAPVVVAAGGSVGEAADHVIATRIVRKLRNRYALKDSDLRSLRNIVESSWPSLVRGTVTADNGPTATLALLDELAEARG</sequence>
<dbReference type="Gene3D" id="3.40.50.300">
    <property type="entry name" value="P-loop containing nucleotide triphosphate hydrolases"/>
    <property type="match status" value="1"/>
</dbReference>
<name>A0A8J3PJB2_9ACTN</name>
<dbReference type="EMBL" id="BONJ01000030">
    <property type="protein sequence ID" value="GIG17246.1"/>
    <property type="molecule type" value="Genomic_DNA"/>
</dbReference>
<reference evidence="4" key="1">
    <citation type="submission" date="2021-01" db="EMBL/GenBank/DDBJ databases">
        <title>Whole genome shotgun sequence of Catellatospora methionotrophica NBRC 14553.</title>
        <authorList>
            <person name="Komaki H."/>
            <person name="Tamura T."/>
        </authorList>
    </citation>
    <scope>NUCLEOTIDE SEQUENCE</scope>
    <source>
        <strain evidence="4">NBRC 14553</strain>
    </source>
</reference>
<dbReference type="GO" id="GO:0016887">
    <property type="term" value="F:ATP hydrolysis activity"/>
    <property type="evidence" value="ECO:0007669"/>
    <property type="project" value="InterPro"/>
</dbReference>
<dbReference type="InterPro" id="IPR027417">
    <property type="entry name" value="P-loop_NTPase"/>
</dbReference>
<dbReference type="SUPFAM" id="SSF52540">
    <property type="entry name" value="P-loop containing nucleoside triphosphate hydrolases"/>
    <property type="match status" value="1"/>
</dbReference>
<proteinExistence type="predicted"/>
<feature type="compositionally biased region" description="Basic and acidic residues" evidence="2">
    <location>
        <begin position="172"/>
        <end position="186"/>
    </location>
</feature>
<feature type="region of interest" description="Disordered" evidence="2">
    <location>
        <begin position="172"/>
        <end position="202"/>
    </location>
</feature>
<organism evidence="4 5">
    <name type="scientific">Catellatospora methionotrophica</name>
    <dbReference type="NCBI Taxonomy" id="121620"/>
    <lineage>
        <taxon>Bacteria</taxon>
        <taxon>Bacillati</taxon>
        <taxon>Actinomycetota</taxon>
        <taxon>Actinomycetes</taxon>
        <taxon>Micromonosporales</taxon>
        <taxon>Micromonosporaceae</taxon>
        <taxon>Catellatospora</taxon>
    </lineage>
</organism>
<keyword evidence="1" id="KW-0175">Coiled coil</keyword>
<evidence type="ECO:0000256" key="1">
    <source>
        <dbReference type="SAM" id="Coils"/>
    </source>
</evidence>
<feature type="region of interest" description="Disordered" evidence="2">
    <location>
        <begin position="1"/>
        <end position="51"/>
    </location>
</feature>
<comment type="caution">
    <text evidence="4">The sequence shown here is derived from an EMBL/GenBank/DDBJ whole genome shotgun (WGS) entry which is preliminary data.</text>
</comment>
<keyword evidence="5" id="KW-1185">Reference proteome</keyword>
<dbReference type="InterPro" id="IPR011704">
    <property type="entry name" value="ATPase_dyneun-rel_AAA"/>
</dbReference>
<feature type="coiled-coil region" evidence="1">
    <location>
        <begin position="75"/>
        <end position="137"/>
    </location>
</feature>
<evidence type="ECO:0000259" key="3">
    <source>
        <dbReference type="Pfam" id="PF07728"/>
    </source>
</evidence>
<evidence type="ECO:0000313" key="5">
    <source>
        <dbReference type="Proteomes" id="UP000660339"/>
    </source>
</evidence>
<evidence type="ECO:0000256" key="2">
    <source>
        <dbReference type="SAM" id="MobiDB-lite"/>
    </source>
</evidence>
<dbReference type="Proteomes" id="UP000660339">
    <property type="component" value="Unassembled WGS sequence"/>
</dbReference>